<dbReference type="CDD" id="cd11063">
    <property type="entry name" value="CYP52"/>
    <property type="match status" value="1"/>
</dbReference>
<proteinExistence type="inferred from homology"/>
<keyword evidence="7 9" id="KW-0503">Monooxygenase</keyword>
<evidence type="ECO:0000313" key="10">
    <source>
        <dbReference type="EMBL" id="KAK4130058.1"/>
    </source>
</evidence>
<dbReference type="GO" id="GO:0016705">
    <property type="term" value="F:oxidoreductase activity, acting on paired donors, with incorporation or reduction of molecular oxygen"/>
    <property type="evidence" value="ECO:0007669"/>
    <property type="project" value="InterPro"/>
</dbReference>
<evidence type="ECO:0000256" key="3">
    <source>
        <dbReference type="ARBA" id="ARBA00022617"/>
    </source>
</evidence>
<comment type="caution">
    <text evidence="10">The sequence shown here is derived from an EMBL/GenBank/DDBJ whole genome shotgun (WGS) entry which is preliminary data.</text>
</comment>
<evidence type="ECO:0000256" key="4">
    <source>
        <dbReference type="ARBA" id="ARBA00022723"/>
    </source>
</evidence>
<protein>
    <submittedName>
        <fullName evidence="10">Cytochrome P450</fullName>
    </submittedName>
</protein>
<dbReference type="GO" id="GO:0005506">
    <property type="term" value="F:iron ion binding"/>
    <property type="evidence" value="ECO:0007669"/>
    <property type="project" value="InterPro"/>
</dbReference>
<gene>
    <name evidence="10" type="ORF">BT67DRAFT_446093</name>
</gene>
<feature type="binding site" description="axial binding residue" evidence="8">
    <location>
        <position position="440"/>
    </location>
    <ligand>
        <name>heme</name>
        <dbReference type="ChEBI" id="CHEBI:30413"/>
    </ligand>
    <ligandPart>
        <name>Fe</name>
        <dbReference type="ChEBI" id="CHEBI:18248"/>
    </ligandPart>
</feature>
<dbReference type="GO" id="GO:0020037">
    <property type="term" value="F:heme binding"/>
    <property type="evidence" value="ECO:0007669"/>
    <property type="project" value="InterPro"/>
</dbReference>
<keyword evidence="11" id="KW-1185">Reference proteome</keyword>
<dbReference type="InterPro" id="IPR017972">
    <property type="entry name" value="Cyt_P450_CS"/>
</dbReference>
<comment type="cofactor">
    <cofactor evidence="1 8">
        <name>heme</name>
        <dbReference type="ChEBI" id="CHEBI:30413"/>
    </cofactor>
</comment>
<comment type="similarity">
    <text evidence="2 9">Belongs to the cytochrome P450 family.</text>
</comment>
<reference evidence="10" key="2">
    <citation type="submission" date="2023-05" db="EMBL/GenBank/DDBJ databases">
        <authorList>
            <consortium name="Lawrence Berkeley National Laboratory"/>
            <person name="Steindorff A."/>
            <person name="Hensen N."/>
            <person name="Bonometti L."/>
            <person name="Westerberg I."/>
            <person name="Brannstrom I.O."/>
            <person name="Guillou S."/>
            <person name="Cros-Aarteil S."/>
            <person name="Calhoun S."/>
            <person name="Haridas S."/>
            <person name="Kuo A."/>
            <person name="Mondo S."/>
            <person name="Pangilinan J."/>
            <person name="Riley R."/>
            <person name="Labutti K."/>
            <person name="Andreopoulos B."/>
            <person name="Lipzen A."/>
            <person name="Chen C."/>
            <person name="Yanf M."/>
            <person name="Daum C."/>
            <person name="Ng V."/>
            <person name="Clum A."/>
            <person name="Ohm R."/>
            <person name="Martin F."/>
            <person name="Silar P."/>
            <person name="Natvig D."/>
            <person name="Lalanne C."/>
            <person name="Gautier V."/>
            <person name="Ament-Velasquez S.L."/>
            <person name="Kruys A."/>
            <person name="Hutchinson M.I."/>
            <person name="Powell A.J."/>
            <person name="Barry K."/>
            <person name="Miller A.N."/>
            <person name="Grigoriev I.V."/>
            <person name="Debuchy R."/>
            <person name="Gladieux P."/>
            <person name="Thoren M.H."/>
            <person name="Johannesson H."/>
        </authorList>
    </citation>
    <scope>NUCLEOTIDE SEQUENCE</scope>
    <source>
        <strain evidence="10">CBS 123565</strain>
    </source>
</reference>
<dbReference type="Pfam" id="PF00067">
    <property type="entry name" value="p450"/>
    <property type="match status" value="1"/>
</dbReference>
<dbReference type="Proteomes" id="UP001304895">
    <property type="component" value="Unassembled WGS sequence"/>
</dbReference>
<dbReference type="GO" id="GO:0004497">
    <property type="term" value="F:monooxygenase activity"/>
    <property type="evidence" value="ECO:0007669"/>
    <property type="project" value="UniProtKB-KW"/>
</dbReference>
<dbReference type="InterPro" id="IPR047146">
    <property type="entry name" value="Cyt_P450_E_CYP52_fungi"/>
</dbReference>
<keyword evidence="4 8" id="KW-0479">Metal-binding</keyword>
<sequence length="496" mass="56086">MPKTGFLGFGRLIGGFQANKAERGPQYVVETLDKVMGEDVHTCIVPIHDYELIVTRDPRNVQVVLANNATDWDVSEHRAASWEPMIGHGIFTSRGKDWSKSRAQVRPLFKKQQIHDLDLYERHVQQLFTAIDKRFSDDSQPGWTTPFDLLPLCYNLALDVVTEVIYGRSVHSQTPAARKSFPTVTGLESPERIDIGTHVDAGKLWIEKRGALWKYRWLLPTRAFYKHCAAIHKYADWFVTLRLQAKDKYLEALDETGTASKDRYVFLNELATVTNDPIELRSQTLNVFVAGRDTTASLIGWIIYFLARHPGVLAKLRGEVVGQFGPYIPDHGSDIEFKELRGTYLHAVINEVLRFAPVVPLNERVSVCDTVLPRGGGPDGEKPIFVPQGTQILLPIYALARRKDLWGPDADEFRPERWVEGGGRKTGFEFVPFGGGVRQCMGQEFARIMAAYVIVRLLQRYDHIDNAEIPPDAPMKFHLTIENRSGSGVQVRLHEA</sequence>
<dbReference type="SUPFAM" id="SSF48264">
    <property type="entry name" value="Cytochrome P450"/>
    <property type="match status" value="1"/>
</dbReference>
<accession>A0AAN6Z9Y3</accession>
<dbReference type="InterPro" id="IPR001128">
    <property type="entry name" value="Cyt_P450"/>
</dbReference>
<dbReference type="PANTHER" id="PTHR24287:SF1">
    <property type="entry name" value="P450, PUTATIVE (EUROFUNG)-RELATED"/>
    <property type="match status" value="1"/>
</dbReference>
<dbReference type="InterPro" id="IPR036396">
    <property type="entry name" value="Cyt_P450_sf"/>
</dbReference>
<evidence type="ECO:0000256" key="8">
    <source>
        <dbReference type="PIRSR" id="PIRSR602401-1"/>
    </source>
</evidence>
<dbReference type="PRINTS" id="PR00463">
    <property type="entry name" value="EP450I"/>
</dbReference>
<evidence type="ECO:0000256" key="2">
    <source>
        <dbReference type="ARBA" id="ARBA00010617"/>
    </source>
</evidence>
<reference evidence="10" key="1">
    <citation type="journal article" date="2023" name="Mol. Phylogenet. Evol.">
        <title>Genome-scale phylogeny and comparative genomics of the fungal order Sordariales.</title>
        <authorList>
            <person name="Hensen N."/>
            <person name="Bonometti L."/>
            <person name="Westerberg I."/>
            <person name="Brannstrom I.O."/>
            <person name="Guillou S."/>
            <person name="Cros-Aarteil S."/>
            <person name="Calhoun S."/>
            <person name="Haridas S."/>
            <person name="Kuo A."/>
            <person name="Mondo S."/>
            <person name="Pangilinan J."/>
            <person name="Riley R."/>
            <person name="LaButti K."/>
            <person name="Andreopoulos B."/>
            <person name="Lipzen A."/>
            <person name="Chen C."/>
            <person name="Yan M."/>
            <person name="Daum C."/>
            <person name="Ng V."/>
            <person name="Clum A."/>
            <person name="Steindorff A."/>
            <person name="Ohm R.A."/>
            <person name="Martin F."/>
            <person name="Silar P."/>
            <person name="Natvig D.O."/>
            <person name="Lalanne C."/>
            <person name="Gautier V."/>
            <person name="Ament-Velasquez S.L."/>
            <person name="Kruys A."/>
            <person name="Hutchinson M.I."/>
            <person name="Powell A.J."/>
            <person name="Barry K."/>
            <person name="Miller A.N."/>
            <person name="Grigoriev I.V."/>
            <person name="Debuchy R."/>
            <person name="Gladieux P."/>
            <person name="Hiltunen Thoren M."/>
            <person name="Johannesson H."/>
        </authorList>
    </citation>
    <scope>NUCLEOTIDE SEQUENCE</scope>
    <source>
        <strain evidence="10">CBS 123565</strain>
    </source>
</reference>
<evidence type="ECO:0000256" key="9">
    <source>
        <dbReference type="RuleBase" id="RU000461"/>
    </source>
</evidence>
<dbReference type="PANTHER" id="PTHR24287">
    <property type="entry name" value="P450, PUTATIVE (EUROFUNG)-RELATED"/>
    <property type="match status" value="1"/>
</dbReference>
<name>A0AAN6Z9Y3_9PEZI</name>
<keyword evidence="3 8" id="KW-0349">Heme</keyword>
<evidence type="ECO:0000256" key="6">
    <source>
        <dbReference type="ARBA" id="ARBA00023004"/>
    </source>
</evidence>
<dbReference type="Gene3D" id="1.10.630.10">
    <property type="entry name" value="Cytochrome P450"/>
    <property type="match status" value="1"/>
</dbReference>
<dbReference type="EMBL" id="MU853444">
    <property type="protein sequence ID" value="KAK4130058.1"/>
    <property type="molecule type" value="Genomic_DNA"/>
</dbReference>
<dbReference type="PRINTS" id="PR00385">
    <property type="entry name" value="P450"/>
</dbReference>
<dbReference type="PROSITE" id="PS00086">
    <property type="entry name" value="CYTOCHROME_P450"/>
    <property type="match status" value="1"/>
</dbReference>
<evidence type="ECO:0000256" key="1">
    <source>
        <dbReference type="ARBA" id="ARBA00001971"/>
    </source>
</evidence>
<organism evidence="10 11">
    <name type="scientific">Trichocladium antarcticum</name>
    <dbReference type="NCBI Taxonomy" id="1450529"/>
    <lineage>
        <taxon>Eukaryota</taxon>
        <taxon>Fungi</taxon>
        <taxon>Dikarya</taxon>
        <taxon>Ascomycota</taxon>
        <taxon>Pezizomycotina</taxon>
        <taxon>Sordariomycetes</taxon>
        <taxon>Sordariomycetidae</taxon>
        <taxon>Sordariales</taxon>
        <taxon>Chaetomiaceae</taxon>
        <taxon>Trichocladium</taxon>
    </lineage>
</organism>
<dbReference type="InterPro" id="IPR002401">
    <property type="entry name" value="Cyt_P450_E_grp-I"/>
</dbReference>
<keyword evidence="5 9" id="KW-0560">Oxidoreductase</keyword>
<evidence type="ECO:0000313" key="11">
    <source>
        <dbReference type="Proteomes" id="UP001304895"/>
    </source>
</evidence>
<keyword evidence="6 8" id="KW-0408">Iron</keyword>
<dbReference type="AlphaFoldDB" id="A0AAN6Z9Y3"/>
<evidence type="ECO:0000256" key="5">
    <source>
        <dbReference type="ARBA" id="ARBA00023002"/>
    </source>
</evidence>
<evidence type="ECO:0000256" key="7">
    <source>
        <dbReference type="ARBA" id="ARBA00023033"/>
    </source>
</evidence>